<protein>
    <recommendedName>
        <fullName evidence="2">CNNM transmembrane domain-containing protein</fullName>
    </recommendedName>
</protein>
<feature type="transmembrane region" description="Helical" evidence="1">
    <location>
        <begin position="82"/>
        <end position="101"/>
    </location>
</feature>
<dbReference type="Pfam" id="PF01595">
    <property type="entry name" value="CNNM"/>
    <property type="match status" value="1"/>
</dbReference>
<keyword evidence="1" id="KW-0472">Membrane</keyword>
<feature type="domain" description="CNNM transmembrane" evidence="2">
    <location>
        <begin position="6"/>
        <end position="133"/>
    </location>
</feature>
<feature type="transmembrane region" description="Helical" evidence="1">
    <location>
        <begin position="6"/>
        <end position="27"/>
    </location>
</feature>
<name>X0YA35_9ZZZZ</name>
<feature type="transmembrane region" description="Helical" evidence="1">
    <location>
        <begin position="113"/>
        <end position="134"/>
    </location>
</feature>
<gene>
    <name evidence="3" type="ORF">S01H1_79526</name>
</gene>
<dbReference type="EMBL" id="BARS01053620">
    <property type="protein sequence ID" value="GAG52699.1"/>
    <property type="molecule type" value="Genomic_DNA"/>
</dbReference>
<keyword evidence="1" id="KW-0812">Transmembrane</keyword>
<dbReference type="InterPro" id="IPR002550">
    <property type="entry name" value="CNNM"/>
</dbReference>
<reference evidence="3" key="1">
    <citation type="journal article" date="2014" name="Front. Microbiol.">
        <title>High frequency of phylogenetically diverse reductive dehalogenase-homologous genes in deep subseafloor sedimentary metagenomes.</title>
        <authorList>
            <person name="Kawai M."/>
            <person name="Futagami T."/>
            <person name="Toyoda A."/>
            <person name="Takaki Y."/>
            <person name="Nishi S."/>
            <person name="Hori S."/>
            <person name="Arai W."/>
            <person name="Tsubouchi T."/>
            <person name="Morono Y."/>
            <person name="Uchiyama I."/>
            <person name="Ito T."/>
            <person name="Fujiyama A."/>
            <person name="Inagaki F."/>
            <person name="Takami H."/>
        </authorList>
    </citation>
    <scope>NUCLEOTIDE SEQUENCE</scope>
    <source>
        <strain evidence="3">Expedition CK06-06</strain>
    </source>
</reference>
<sequence>MLRGFVLIALWFAVLCCAMVESALRFASRSRLEEIIESPRRRKKYFGYLDKAGVVDAFCILVRVCAIVGFAMLVAAEIGGRYRGIAAGVVAAIVMFVGAELPGRVMGRRWSAGVLLVLLPPFRWASVVLVPFQLAGRRIL</sequence>
<feature type="transmembrane region" description="Helical" evidence="1">
    <location>
        <begin position="48"/>
        <end position="76"/>
    </location>
</feature>
<keyword evidence="1" id="KW-1133">Transmembrane helix</keyword>
<organism evidence="3">
    <name type="scientific">marine sediment metagenome</name>
    <dbReference type="NCBI Taxonomy" id="412755"/>
    <lineage>
        <taxon>unclassified sequences</taxon>
        <taxon>metagenomes</taxon>
        <taxon>ecological metagenomes</taxon>
    </lineage>
</organism>
<feature type="non-terminal residue" evidence="3">
    <location>
        <position position="140"/>
    </location>
</feature>
<comment type="caution">
    <text evidence="3">The sequence shown here is derived from an EMBL/GenBank/DDBJ whole genome shotgun (WGS) entry which is preliminary data.</text>
</comment>
<evidence type="ECO:0000313" key="3">
    <source>
        <dbReference type="EMBL" id="GAG52699.1"/>
    </source>
</evidence>
<evidence type="ECO:0000256" key="1">
    <source>
        <dbReference type="SAM" id="Phobius"/>
    </source>
</evidence>
<accession>X0YA35</accession>
<dbReference type="AlphaFoldDB" id="X0YA35"/>
<proteinExistence type="predicted"/>
<evidence type="ECO:0000259" key="2">
    <source>
        <dbReference type="Pfam" id="PF01595"/>
    </source>
</evidence>